<dbReference type="EC" id="6.3.5.4" evidence="2"/>
<dbReference type="PANTHER" id="PTHR43284">
    <property type="entry name" value="ASPARAGINE SYNTHETASE (GLUTAMINE-HYDROLYZING)"/>
    <property type="match status" value="1"/>
</dbReference>
<comment type="catalytic activity">
    <reaction evidence="3">
        <text>L-aspartate + L-glutamine + ATP + H2O = L-asparagine + L-glutamate + AMP + diphosphate + H(+)</text>
        <dbReference type="Rhea" id="RHEA:12228"/>
        <dbReference type="ChEBI" id="CHEBI:15377"/>
        <dbReference type="ChEBI" id="CHEBI:15378"/>
        <dbReference type="ChEBI" id="CHEBI:29985"/>
        <dbReference type="ChEBI" id="CHEBI:29991"/>
        <dbReference type="ChEBI" id="CHEBI:30616"/>
        <dbReference type="ChEBI" id="CHEBI:33019"/>
        <dbReference type="ChEBI" id="CHEBI:58048"/>
        <dbReference type="ChEBI" id="CHEBI:58359"/>
        <dbReference type="ChEBI" id="CHEBI:456215"/>
        <dbReference type="EC" id="6.3.5.4"/>
    </reaction>
</comment>
<name>A0ABP9EP52_9GAMM</name>
<reference evidence="6" key="1">
    <citation type="journal article" date="2019" name="Int. J. Syst. Evol. Microbiol.">
        <title>The Global Catalogue of Microorganisms (GCM) 10K type strain sequencing project: providing services to taxonomists for standard genome sequencing and annotation.</title>
        <authorList>
            <consortium name="The Broad Institute Genomics Platform"/>
            <consortium name="The Broad Institute Genome Sequencing Center for Infectious Disease"/>
            <person name="Wu L."/>
            <person name="Ma J."/>
        </authorList>
    </citation>
    <scope>NUCLEOTIDE SEQUENCE [LARGE SCALE GENOMIC DNA]</scope>
    <source>
        <strain evidence="6">JCM 18401</strain>
    </source>
</reference>
<proteinExistence type="predicted"/>
<dbReference type="Gene3D" id="3.40.50.620">
    <property type="entry name" value="HUPs"/>
    <property type="match status" value="1"/>
</dbReference>
<keyword evidence="6" id="KW-1185">Reference proteome</keyword>
<sequence length="555" mass="62693">MSQFVGIYLVDNKVQNLEILKASLRRSLGTQTIIEFQHGPLWLAHASPRCYQRQDQLQTASQIAILLGHPLLSSDLTDDLIQLNRSDDPAQPLQQAQGVFTYLRYNKASQALRIYHDRLALKPTYWRQCGGVQLIASQQHSLASLPLHLTQDPVGLAALATLGYGLGEQTAYRQIRCARPGSCLTFEPGRKHTHRALDWPKEQAPRSLDETIEALDSAYSRAVRLALSSDRFSQATLSGGLDSRLIVAALRRQDQTLHCVNFSRPDSQDSSYARLWADHMGIDLNVCPVSSLNQLTVEQRLGQYRLPDQARSQRKQHPTRPELWWSGNGGSVCLGGVYVGEGVQHAIEQGDPEQVIDAYIEQQQAYLPTRLLSNAGQLQADLKNSLITELNRHRDRPLARAFQLLLWEQDQHRHLAGPFEQFPQYQLEFHLPLYAAGVHDAVLSAPAQAIDRHQLYMAWVQRCYPEMVQTPWQTYPGHLRCPLPAPTAALTQWQFAGHTQANEKWQLFCQNWTRPGYPHRRKDQIALLYLADRLGLRDAGPGLRALAVLNQHTQG</sequence>
<evidence type="ECO:0000259" key="4">
    <source>
        <dbReference type="Pfam" id="PF00733"/>
    </source>
</evidence>
<gene>
    <name evidence="5" type="ORF">GCM10023333_16510</name>
</gene>
<organism evidence="5 6">
    <name type="scientific">Ferrimonas pelagia</name>
    <dbReference type="NCBI Taxonomy" id="1177826"/>
    <lineage>
        <taxon>Bacteria</taxon>
        <taxon>Pseudomonadati</taxon>
        <taxon>Pseudomonadota</taxon>
        <taxon>Gammaproteobacteria</taxon>
        <taxon>Alteromonadales</taxon>
        <taxon>Ferrimonadaceae</taxon>
        <taxon>Ferrimonas</taxon>
    </lineage>
</organism>
<dbReference type="SUPFAM" id="SSF56235">
    <property type="entry name" value="N-terminal nucleophile aminohydrolases (Ntn hydrolases)"/>
    <property type="match status" value="1"/>
</dbReference>
<evidence type="ECO:0000256" key="3">
    <source>
        <dbReference type="ARBA" id="ARBA00048741"/>
    </source>
</evidence>
<dbReference type="EMBL" id="BAABJZ010000023">
    <property type="protein sequence ID" value="GAA4882935.1"/>
    <property type="molecule type" value="Genomic_DNA"/>
</dbReference>
<dbReference type="Gene3D" id="3.60.20.10">
    <property type="entry name" value="Glutamine Phosphoribosylpyrophosphate, subunit 1, domain 1"/>
    <property type="match status" value="1"/>
</dbReference>
<comment type="caution">
    <text evidence="5">The sequence shown here is derived from an EMBL/GenBank/DDBJ whole genome shotgun (WGS) entry which is preliminary data.</text>
</comment>
<evidence type="ECO:0000256" key="1">
    <source>
        <dbReference type="ARBA" id="ARBA00005187"/>
    </source>
</evidence>
<dbReference type="RefSeq" id="WP_345334879.1">
    <property type="nucleotide sequence ID" value="NZ_BAABJZ010000023.1"/>
</dbReference>
<evidence type="ECO:0000313" key="6">
    <source>
        <dbReference type="Proteomes" id="UP001499988"/>
    </source>
</evidence>
<dbReference type="InterPro" id="IPR029055">
    <property type="entry name" value="Ntn_hydrolases_N"/>
</dbReference>
<protein>
    <recommendedName>
        <fullName evidence="2">asparagine synthase (glutamine-hydrolyzing)</fullName>
        <ecNumber evidence="2">6.3.5.4</ecNumber>
    </recommendedName>
</protein>
<comment type="pathway">
    <text evidence="1">Amino-acid biosynthesis; L-asparagine biosynthesis; L-asparagine from L-aspartate (L-Gln route): step 1/1.</text>
</comment>
<dbReference type="InterPro" id="IPR001962">
    <property type="entry name" value="Asn_synthase"/>
</dbReference>
<feature type="domain" description="Asparagine synthetase" evidence="4">
    <location>
        <begin position="216"/>
        <end position="285"/>
    </location>
</feature>
<evidence type="ECO:0000256" key="2">
    <source>
        <dbReference type="ARBA" id="ARBA00012737"/>
    </source>
</evidence>
<dbReference type="Proteomes" id="UP001499988">
    <property type="component" value="Unassembled WGS sequence"/>
</dbReference>
<evidence type="ECO:0000313" key="5">
    <source>
        <dbReference type="EMBL" id="GAA4882935.1"/>
    </source>
</evidence>
<dbReference type="PANTHER" id="PTHR43284:SF1">
    <property type="entry name" value="ASPARAGINE SYNTHETASE"/>
    <property type="match status" value="1"/>
</dbReference>
<dbReference type="Pfam" id="PF00733">
    <property type="entry name" value="Asn_synthase"/>
    <property type="match status" value="1"/>
</dbReference>
<dbReference type="InterPro" id="IPR014729">
    <property type="entry name" value="Rossmann-like_a/b/a_fold"/>
</dbReference>
<dbReference type="InterPro" id="IPR051786">
    <property type="entry name" value="ASN_synthetase/amidase"/>
</dbReference>
<dbReference type="SUPFAM" id="SSF52402">
    <property type="entry name" value="Adenine nucleotide alpha hydrolases-like"/>
    <property type="match status" value="1"/>
</dbReference>
<accession>A0ABP9EP52</accession>